<dbReference type="AlphaFoldDB" id="K1J8K9"/>
<reference evidence="1 2" key="1">
    <citation type="submission" date="2012-06" db="EMBL/GenBank/DDBJ databases">
        <title>The Genome Sequence of Aeromonas hydrophila SSU.</title>
        <authorList>
            <consortium name="The Broad Institute Genome Sequencing Platform"/>
            <person name="Earl A."/>
            <person name="Ward D."/>
            <person name="Feldgarden M."/>
            <person name="Gevers D."/>
            <person name="Chopra A."/>
            <person name="Walker B."/>
            <person name="Young S.K."/>
            <person name="Zeng Q."/>
            <person name="Gargeya S."/>
            <person name="Fitzgerald M."/>
            <person name="Haas B."/>
            <person name="Abouelleil A."/>
            <person name="Alvarado L."/>
            <person name="Arachchi H.M."/>
            <person name="Berlin A.M."/>
            <person name="Chapman S.B."/>
            <person name="Goldberg J."/>
            <person name="Griggs A."/>
            <person name="Gujja S."/>
            <person name="Hansen M."/>
            <person name="Howarth C."/>
            <person name="Imamovic A."/>
            <person name="Larimer J."/>
            <person name="McCowan C."/>
            <person name="Montmayeur A."/>
            <person name="Murphy C."/>
            <person name="Neiman D."/>
            <person name="Pearson M."/>
            <person name="Priest M."/>
            <person name="Roberts A."/>
            <person name="Saif S."/>
            <person name="Shea T."/>
            <person name="Sisk P."/>
            <person name="Sykes S."/>
            <person name="Wortman J."/>
            <person name="Nusbaum C."/>
            <person name="Birren B."/>
        </authorList>
    </citation>
    <scope>NUCLEOTIDE SEQUENCE [LARGE SCALE GENOMIC DNA]</scope>
    <source>
        <strain evidence="1 2">SSU</strain>
    </source>
</reference>
<accession>K1J8K9</accession>
<keyword evidence="2" id="KW-1185">Reference proteome</keyword>
<dbReference type="Proteomes" id="UP000005149">
    <property type="component" value="Unassembled WGS sequence"/>
</dbReference>
<dbReference type="HOGENOM" id="CLU_448811_0_0_6"/>
<evidence type="ECO:0000313" key="2">
    <source>
        <dbReference type="Proteomes" id="UP000005149"/>
    </source>
</evidence>
<dbReference type="EMBL" id="AGWR01000016">
    <property type="protein sequence ID" value="EKB27870.1"/>
    <property type="molecule type" value="Genomic_DNA"/>
</dbReference>
<organism evidence="1 2">
    <name type="scientific">Aeromonas dhakensis</name>
    <dbReference type="NCBI Taxonomy" id="196024"/>
    <lineage>
        <taxon>Bacteria</taxon>
        <taxon>Pseudomonadati</taxon>
        <taxon>Pseudomonadota</taxon>
        <taxon>Gammaproteobacteria</taxon>
        <taxon>Aeromonadales</taxon>
        <taxon>Aeromonadaceae</taxon>
        <taxon>Aeromonas</taxon>
    </lineage>
</organism>
<gene>
    <name evidence="1" type="ORF">HMPREF1171_02161</name>
</gene>
<protein>
    <recommendedName>
        <fullName evidence="3">DUF2357 domain-containing protein</fullName>
    </recommendedName>
</protein>
<comment type="caution">
    <text evidence="1">The sequence shown here is derived from an EMBL/GenBank/DDBJ whole genome shotgun (WGS) entry which is preliminary data.</text>
</comment>
<dbReference type="PATRIC" id="fig|1073377.4.peg.2211"/>
<proteinExistence type="predicted"/>
<dbReference type="RefSeq" id="WP_005303078.1">
    <property type="nucleotide sequence ID" value="NZ_JH815591.1"/>
</dbReference>
<evidence type="ECO:0008006" key="3">
    <source>
        <dbReference type="Google" id="ProtNLM"/>
    </source>
</evidence>
<evidence type="ECO:0000313" key="1">
    <source>
        <dbReference type="EMBL" id="EKB27870.1"/>
    </source>
</evidence>
<name>K1J8K9_9GAMM</name>
<sequence length="608" mass="70016">MIIWRMLVLNSDSHEESFDLLATTEERYQLKETDSIQFLVTLSDEKFNEVGEPIVLISDIPVEMEVMHLKDNERTFSSIAPLGNHLSRYFYNCFGESEICLSFSKEHKIHSAYTVNILARADNARLANEILCYITDNFEDAVAVCFSRSKISGGYSKDNSFQFSRLDIIEKALAYLSDALPIFIREHKYSWQPEMQFSERGQPIGPDSVYWVLSNLDRLSPASTEHANLIYNGRGYSLDILPKEGITNNHDVFENRVIHTFLHDVKSFLIELKDSFKISNSPLHDFSNNDFVRFDHTMQKYVQLALKHKSIQLDALLISVNRIQRTLSKFIPAKIIPGIQPKMTSYVSKHIHYRTAFNFIEQCHSAPAPTFEGKNVLLGLKNLSIVYEISSLLMLNELIKKCFTVETIEQSYRSYSKEKVFGGVRIERPYGEVNNYFLYRSDVYDIEMLYEPKIYPYSALSKAGDLVDTSDTRPHKIYGEHHFCPDFIIKINSKRWRKAITLVLDAKYKDAATIKRYDIDELTKQYLLNIHQVNENGRLGVSPIQLLLLLFAHDRSGTIVRTVAPRHCLTGTLPVLPQACAVLLKPSNMLLLDQQFRALVEIMGREYI</sequence>